<feature type="transmembrane region" description="Helical" evidence="1">
    <location>
        <begin position="45"/>
        <end position="71"/>
    </location>
</feature>
<dbReference type="GO" id="GO:0016020">
    <property type="term" value="C:membrane"/>
    <property type="evidence" value="ECO:0007669"/>
    <property type="project" value="InterPro"/>
</dbReference>
<dbReference type="InterPro" id="IPR003425">
    <property type="entry name" value="CCB3/YggT"/>
</dbReference>
<comment type="caution">
    <text evidence="2">The sequence shown here is derived from an EMBL/GenBank/DDBJ whole genome shotgun (WGS) entry which is preliminary data.</text>
</comment>
<dbReference type="AlphaFoldDB" id="A0A368C796"/>
<feature type="transmembrane region" description="Helical" evidence="1">
    <location>
        <begin position="150"/>
        <end position="170"/>
    </location>
</feature>
<keyword evidence="1" id="KW-0472">Membrane</keyword>
<name>A0A368C796_9GAMM</name>
<sequence>MASITALLIGSLSYAFIILLVLRFLRVNYYNPVVKSFVRLLSPLTSIFTIVAGDLVGIFLAAVVFKFISFYIMAGSAYELFDLLIYALFNIFSSISQILLFAVIGGVILSWVSAGNPHPLLQLIEEISDKILSPIRNFIPSMGGLDFSPLLVLIILNQIDVLLGSIVRALL</sequence>
<evidence type="ECO:0000256" key="1">
    <source>
        <dbReference type="SAM" id="Phobius"/>
    </source>
</evidence>
<proteinExistence type="predicted"/>
<keyword evidence="1" id="KW-1133">Transmembrane helix</keyword>
<accession>A0A368C796</accession>
<protein>
    <submittedName>
        <fullName evidence="2">YggT family protein</fullName>
    </submittedName>
</protein>
<gene>
    <name evidence="2" type="ORF">DBW92_02035</name>
</gene>
<evidence type="ECO:0000313" key="2">
    <source>
        <dbReference type="EMBL" id="RCL44912.1"/>
    </source>
</evidence>
<evidence type="ECO:0000313" key="3">
    <source>
        <dbReference type="Proteomes" id="UP000252915"/>
    </source>
</evidence>
<organism evidence="2 3">
    <name type="scientific">SAR86 cluster bacterium</name>
    <dbReference type="NCBI Taxonomy" id="2030880"/>
    <lineage>
        <taxon>Bacteria</taxon>
        <taxon>Pseudomonadati</taxon>
        <taxon>Pseudomonadota</taxon>
        <taxon>Gammaproteobacteria</taxon>
        <taxon>SAR86 cluster</taxon>
    </lineage>
</organism>
<feature type="transmembrane region" description="Helical" evidence="1">
    <location>
        <begin position="83"/>
        <end position="112"/>
    </location>
</feature>
<dbReference type="Proteomes" id="UP000252915">
    <property type="component" value="Unassembled WGS sequence"/>
</dbReference>
<reference evidence="2 3" key="1">
    <citation type="journal article" date="2018" name="Microbiome">
        <title>Fine metagenomic profile of the Mediterranean stratified and mixed water columns revealed by assembly and recruitment.</title>
        <authorList>
            <person name="Haro-Moreno J.M."/>
            <person name="Lopez-Perez M."/>
            <person name="De La Torre J.R."/>
            <person name="Picazo A."/>
            <person name="Camacho A."/>
            <person name="Rodriguez-Valera F."/>
        </authorList>
    </citation>
    <scope>NUCLEOTIDE SEQUENCE [LARGE SCALE GENOMIC DNA]</scope>
    <source>
        <strain evidence="2">MED-G78</strain>
    </source>
</reference>
<feature type="transmembrane region" description="Helical" evidence="1">
    <location>
        <begin position="7"/>
        <end position="25"/>
    </location>
</feature>
<dbReference type="Pfam" id="PF02325">
    <property type="entry name" value="CCB3_YggT"/>
    <property type="match status" value="1"/>
</dbReference>
<dbReference type="EMBL" id="QOPI01000007">
    <property type="protein sequence ID" value="RCL44912.1"/>
    <property type="molecule type" value="Genomic_DNA"/>
</dbReference>
<keyword evidence="1" id="KW-0812">Transmembrane</keyword>